<evidence type="ECO:0000313" key="6">
    <source>
        <dbReference type="EMBL" id="AAW46769.2"/>
    </source>
</evidence>
<dbReference type="GO" id="GO:0045944">
    <property type="term" value="P:positive regulation of transcription by RNA polymerase II"/>
    <property type="evidence" value="ECO:0000318"/>
    <property type="project" value="GO_Central"/>
</dbReference>
<dbReference type="SMART" id="SM00398">
    <property type="entry name" value="HMG"/>
    <property type="match status" value="1"/>
</dbReference>
<dbReference type="AlphaFoldDB" id="Q5K7L5"/>
<dbReference type="RefSeq" id="XP_024513937.1">
    <property type="nucleotide sequence ID" value="XM_024658330.1"/>
</dbReference>
<feature type="domain" description="HMG box" evidence="5">
    <location>
        <begin position="233"/>
        <end position="308"/>
    </location>
</feature>
<keyword evidence="7" id="KW-1185">Reference proteome</keyword>
<feature type="compositionally biased region" description="Pro residues" evidence="4">
    <location>
        <begin position="1"/>
        <end position="14"/>
    </location>
</feature>
<dbReference type="GO" id="GO:0005634">
    <property type="term" value="C:nucleus"/>
    <property type="evidence" value="ECO:0000318"/>
    <property type="project" value="GO_Central"/>
</dbReference>
<dbReference type="PaxDb" id="214684-Q5K7L5"/>
<accession>Q5K7L5</accession>
<dbReference type="KEGG" id="cne:CNM02020"/>
<dbReference type="CDD" id="cd22249">
    <property type="entry name" value="UDM1_RNF168_RNF169-like"/>
    <property type="match status" value="1"/>
</dbReference>
<dbReference type="EMBL" id="AE017353">
    <property type="protein sequence ID" value="AAW46769.2"/>
    <property type="molecule type" value="Genomic_DNA"/>
</dbReference>
<protein>
    <recommendedName>
        <fullName evidence="5">HMG box domain-containing protein</fullName>
    </recommendedName>
</protein>
<dbReference type="STRING" id="214684.Q5K7L5"/>
<dbReference type="VEuPathDB" id="FungiDB:CNM02020"/>
<feature type="DNA-binding region" description="HMG box" evidence="3">
    <location>
        <begin position="233"/>
        <end position="308"/>
    </location>
</feature>
<accession>Q55I29</accession>
<feature type="compositionally biased region" description="Polar residues" evidence="4">
    <location>
        <begin position="90"/>
        <end position="104"/>
    </location>
</feature>
<evidence type="ECO:0000259" key="5">
    <source>
        <dbReference type="PROSITE" id="PS50118"/>
    </source>
</evidence>
<feature type="compositionally biased region" description="Low complexity" evidence="4">
    <location>
        <begin position="152"/>
        <end position="169"/>
    </location>
</feature>
<dbReference type="InterPro" id="IPR036910">
    <property type="entry name" value="HMG_box_dom_sf"/>
</dbReference>
<feature type="region of interest" description="Disordered" evidence="4">
    <location>
        <begin position="823"/>
        <end position="852"/>
    </location>
</feature>
<feature type="compositionally biased region" description="Low complexity" evidence="4">
    <location>
        <begin position="121"/>
        <end position="132"/>
    </location>
</feature>
<dbReference type="SUPFAM" id="SSF47095">
    <property type="entry name" value="HMG-box"/>
    <property type="match status" value="1"/>
</dbReference>
<dbReference type="Pfam" id="PF00505">
    <property type="entry name" value="HMG_box"/>
    <property type="match status" value="1"/>
</dbReference>
<dbReference type="InParanoid" id="Q5K7L5"/>
<name>Q5K7L5_CRYD1</name>
<dbReference type="GO" id="GO:0001228">
    <property type="term" value="F:DNA-binding transcription activator activity, RNA polymerase II-specific"/>
    <property type="evidence" value="ECO:0000318"/>
    <property type="project" value="GO_Central"/>
</dbReference>
<keyword evidence="3" id="KW-0539">Nucleus</keyword>
<feature type="compositionally biased region" description="Polar residues" evidence="4">
    <location>
        <begin position="17"/>
        <end position="26"/>
    </location>
</feature>
<feature type="compositionally biased region" description="Basic residues" evidence="4">
    <location>
        <begin position="342"/>
        <end position="352"/>
    </location>
</feature>
<dbReference type="PANTHER" id="PTHR10270">
    <property type="entry name" value="SOX TRANSCRIPTION FACTOR"/>
    <property type="match status" value="1"/>
</dbReference>
<dbReference type="Proteomes" id="UP000002149">
    <property type="component" value="Chromosome 13"/>
</dbReference>
<dbReference type="GO" id="GO:0000978">
    <property type="term" value="F:RNA polymerase II cis-regulatory region sequence-specific DNA binding"/>
    <property type="evidence" value="ECO:0000318"/>
    <property type="project" value="GO_Central"/>
</dbReference>
<dbReference type="HOGENOM" id="CLU_016814_0_0_1"/>
<feature type="region of interest" description="Disordered" evidence="4">
    <location>
        <begin position="217"/>
        <end position="237"/>
    </location>
</feature>
<dbReference type="PROSITE" id="PS50118">
    <property type="entry name" value="HMG_BOX_2"/>
    <property type="match status" value="1"/>
</dbReference>
<evidence type="ECO:0000256" key="4">
    <source>
        <dbReference type="SAM" id="MobiDB-lite"/>
    </source>
</evidence>
<evidence type="ECO:0000256" key="3">
    <source>
        <dbReference type="PROSITE-ProRule" id="PRU00267"/>
    </source>
</evidence>
<feature type="compositionally biased region" description="Basic and acidic residues" evidence="4">
    <location>
        <begin position="317"/>
        <end position="341"/>
    </location>
</feature>
<keyword evidence="2" id="KW-0804">Transcription</keyword>
<organism evidence="6 7">
    <name type="scientific">Cryptococcus deneoformans (strain JEC21 / ATCC MYA-565)</name>
    <name type="common">Cryptococcus neoformans var. neoformans serotype D</name>
    <dbReference type="NCBI Taxonomy" id="214684"/>
    <lineage>
        <taxon>Eukaryota</taxon>
        <taxon>Fungi</taxon>
        <taxon>Dikarya</taxon>
        <taxon>Basidiomycota</taxon>
        <taxon>Agaricomycotina</taxon>
        <taxon>Tremellomycetes</taxon>
        <taxon>Tremellales</taxon>
        <taxon>Cryptococcaceae</taxon>
        <taxon>Cryptococcus</taxon>
        <taxon>Cryptococcus neoformans species complex</taxon>
    </lineage>
</organism>
<dbReference type="OrthoDB" id="6247875at2759"/>
<dbReference type="GeneID" id="3255283"/>
<dbReference type="eggNOG" id="ENOG502RSB3">
    <property type="taxonomic scope" value="Eukaryota"/>
</dbReference>
<gene>
    <name evidence="6" type="ordered locus">CNM02020</name>
</gene>
<evidence type="ECO:0000313" key="7">
    <source>
        <dbReference type="Proteomes" id="UP000002149"/>
    </source>
</evidence>
<dbReference type="CDD" id="cd01389">
    <property type="entry name" value="HMG-box_ROX1-like"/>
    <property type="match status" value="1"/>
</dbReference>
<dbReference type="Gene3D" id="1.10.30.10">
    <property type="entry name" value="High mobility group box domain"/>
    <property type="match status" value="1"/>
</dbReference>
<reference evidence="6 7" key="1">
    <citation type="journal article" date="2005" name="Science">
        <title>The genome of the basidiomycetous yeast and human pathogen Cryptococcus neoformans.</title>
        <authorList>
            <person name="Loftus B.J."/>
            <person name="Fung E."/>
            <person name="Roncaglia P."/>
            <person name="Rowley D."/>
            <person name="Amedeo P."/>
            <person name="Bruno D."/>
            <person name="Vamathevan J."/>
            <person name="Miranda M."/>
            <person name="Anderson I.J."/>
            <person name="Fraser J.A."/>
            <person name="Allen J.E."/>
            <person name="Bosdet I.E."/>
            <person name="Brent M.R."/>
            <person name="Chiu R."/>
            <person name="Doering T.L."/>
            <person name="Donlin M.J."/>
            <person name="D'Souza C.A."/>
            <person name="Fox D.S."/>
            <person name="Grinberg V."/>
            <person name="Fu J."/>
            <person name="Fukushima M."/>
            <person name="Haas B.J."/>
            <person name="Huang J.C."/>
            <person name="Janbon G."/>
            <person name="Jones S.J."/>
            <person name="Koo H.L."/>
            <person name="Krzywinski M.I."/>
            <person name="Kwon-Chung J.K."/>
            <person name="Lengeler K.B."/>
            <person name="Maiti R."/>
            <person name="Marra M.A."/>
            <person name="Marra R.E."/>
            <person name="Mathewson C.A."/>
            <person name="Mitchell T.G."/>
            <person name="Pertea M."/>
            <person name="Riggs F.R."/>
            <person name="Salzberg S.L."/>
            <person name="Schein J.E."/>
            <person name="Shvartsbeyn A."/>
            <person name="Shin H."/>
            <person name="Shumway M."/>
            <person name="Specht C.A."/>
            <person name="Suh B.B."/>
            <person name="Tenney A."/>
            <person name="Utterback T.R."/>
            <person name="Wickes B.L."/>
            <person name="Wortman J.R."/>
            <person name="Wye N.H."/>
            <person name="Kronstad J.W."/>
            <person name="Lodge J.K."/>
            <person name="Heitman J."/>
            <person name="Davis R.W."/>
            <person name="Fraser C.M."/>
            <person name="Hyman R.W."/>
        </authorList>
    </citation>
    <scope>NUCLEOTIDE SEQUENCE [LARGE SCALE GENOMIC DNA]</scope>
    <source>
        <strain evidence="7">JEC21 / ATCC MYA-565</strain>
    </source>
</reference>
<feature type="compositionally biased region" description="Polar residues" evidence="4">
    <location>
        <begin position="843"/>
        <end position="852"/>
    </location>
</feature>
<evidence type="ECO:0000256" key="2">
    <source>
        <dbReference type="ARBA" id="ARBA00023163"/>
    </source>
</evidence>
<evidence type="ECO:0000256" key="1">
    <source>
        <dbReference type="ARBA" id="ARBA00023125"/>
    </source>
</evidence>
<keyword evidence="1 3" id="KW-0238">DNA-binding</keyword>
<feature type="region of interest" description="Disordered" evidence="4">
    <location>
        <begin position="310"/>
        <end position="376"/>
    </location>
</feature>
<dbReference type="PANTHER" id="PTHR10270:SF161">
    <property type="entry name" value="SEX-DETERMINING REGION Y PROTEIN"/>
    <property type="match status" value="1"/>
</dbReference>
<dbReference type="GO" id="GO:0030154">
    <property type="term" value="P:cell differentiation"/>
    <property type="evidence" value="ECO:0000318"/>
    <property type="project" value="GO_Central"/>
</dbReference>
<feature type="region of interest" description="Disordered" evidence="4">
    <location>
        <begin position="1"/>
        <end position="34"/>
    </location>
</feature>
<sequence>MTHPFTPSPLPFVPIPISSSGHTPPYTSDEDELHKKCGPRNLSVPTARNVLHHIMAANQTFSGQQHIVSPPPTQSRVPITMPLTCSLSSSPPATNLSFSSTDTCPPSYPSARSKRDHVLKSPSQLSSFASSSEWQNTDSESRFGMDTEIEPSSMTDSGHLSSSSLLSSSQNENKSQVIVPRPPNAWILYRSDMLKRISEGEKVPGIDKAREELGLSLLHGGSGDEGSGNKSMPPPPVKKVKIRKGGKMPTEDYIALGPGKGGKGLPQSDISKVISHLWKNEIPDIRAVYENRANARKLEHRKLYPDYKFQPKRKAEKLKQRIEREREKQEARRLREEEKRAGKTKRRSRNREKRSPVSPYSITQARHEMPSLGRTLTYDSESSGFYPSSFETSNMSDLRATAAQATFRRPFPLPNYAVPALPGAEGPSSSTPGQAVAHDYTWRHTRHTGPLMMNDLDLLAPPMTEQYSSNSLSARSQPLTAPASPGQLLFLDSANYDVPLRATASPFPEDSVSDEDFQKALLSITSAAHDVSHRPMAVLDIDDIPVLSDEPFDTHEDPAALAQAWWDLDQHAFENDTERGPSTSGLIADDQTLSATVLEAGPSLGSSSNLISVTIGEPSHHQEVSDAADHDAEPSQSPLMIEGVTYQSLAATYQQPVYYTPVFDSNSSFLGMTPVFEPALFEQMPSLFDQGPFLSTAQPLSPTETYSADPTFRESTFLQTGQDSNCVSSLSSREGTVRSVSSANTAPRYISSSAYPPTPSSMDTMGLPSVTGIVDRNTSFSALTAVLAGQGMGMMGEDMLAWDEDEYAAEYAAANASIIVDENRKRRESASMVSLAPVGEAKSPTNPSGLDA</sequence>
<feature type="region of interest" description="Disordered" evidence="4">
    <location>
        <begin position="90"/>
        <end position="178"/>
    </location>
</feature>
<proteinExistence type="predicted"/>
<dbReference type="InterPro" id="IPR009071">
    <property type="entry name" value="HMG_box_dom"/>
</dbReference>
<dbReference type="InterPro" id="IPR050140">
    <property type="entry name" value="SRY-related_HMG-box_TF-like"/>
</dbReference>